<name>A0A7J5DDB0_9ACTN</name>
<comment type="caution">
    <text evidence="3">The sequence shown here is derived from an EMBL/GenBank/DDBJ whole genome shotgun (WGS) entry which is preliminary data.</text>
</comment>
<protein>
    <recommendedName>
        <fullName evidence="5">Lipoprotein</fullName>
    </recommendedName>
</protein>
<keyword evidence="2" id="KW-0732">Signal</keyword>
<evidence type="ECO:0000313" key="3">
    <source>
        <dbReference type="EMBL" id="KAB1986814.1"/>
    </source>
</evidence>
<sequence>MNNNKSVPAVIGLALACLTACSGTVSPVSGGDGRPQVEADYSIYASAEEVTTASDIAITAAVLSIETRECDDGGESSSGPTVDPTESDAVDTNPDPSASSSPAPTSTPSGIAGNSAGGAQCMPMVFLKVRVSGMMKRGFGVNDGDEIIVGNIDTDAVSMEGTTPIAVGKQYALYLTQLTASDHPGITSVPTFWIPVGGNQGIFTLGKGTVQPASANIVGLTAADAEKALRSPGTTTGRHKFATTVSGLKKAAAVAAAKKAAAARKKK</sequence>
<keyword evidence="4" id="KW-1185">Reference proteome</keyword>
<dbReference type="RefSeq" id="WP_151470909.1">
    <property type="nucleotide sequence ID" value="NZ_WBKG01000017.1"/>
</dbReference>
<evidence type="ECO:0000313" key="4">
    <source>
        <dbReference type="Proteomes" id="UP000442990"/>
    </source>
</evidence>
<dbReference type="EMBL" id="WBKG01000017">
    <property type="protein sequence ID" value="KAB1986814.1"/>
    <property type="molecule type" value="Genomic_DNA"/>
</dbReference>
<feature type="signal peptide" evidence="2">
    <location>
        <begin position="1"/>
        <end position="22"/>
    </location>
</feature>
<evidence type="ECO:0000256" key="1">
    <source>
        <dbReference type="SAM" id="MobiDB-lite"/>
    </source>
</evidence>
<evidence type="ECO:0008006" key="5">
    <source>
        <dbReference type="Google" id="ProtNLM"/>
    </source>
</evidence>
<dbReference type="PROSITE" id="PS51257">
    <property type="entry name" value="PROKAR_LIPOPROTEIN"/>
    <property type="match status" value="1"/>
</dbReference>
<dbReference type="Proteomes" id="UP000442990">
    <property type="component" value="Unassembled WGS sequence"/>
</dbReference>
<feature type="chain" id="PRO_5039549079" description="Lipoprotein" evidence="2">
    <location>
        <begin position="23"/>
        <end position="267"/>
    </location>
</feature>
<feature type="region of interest" description="Disordered" evidence="1">
    <location>
        <begin position="69"/>
        <end position="115"/>
    </location>
</feature>
<accession>A0A7J5DDB0</accession>
<dbReference type="AlphaFoldDB" id="A0A7J5DDB0"/>
<evidence type="ECO:0000256" key="2">
    <source>
        <dbReference type="SAM" id="SignalP"/>
    </source>
</evidence>
<gene>
    <name evidence="3" type="ORF">F8144_21110</name>
</gene>
<reference evidence="3 4" key="1">
    <citation type="submission" date="2019-09" db="EMBL/GenBank/DDBJ databases">
        <title>Isolation and identification of active actinomycetes.</title>
        <authorList>
            <person name="Yu Z."/>
            <person name="Han C."/>
            <person name="Yu B."/>
        </authorList>
    </citation>
    <scope>NUCLEOTIDE SEQUENCE [LARGE SCALE GENOMIC DNA]</scope>
    <source>
        <strain evidence="3 4">NEAU-H2</strain>
    </source>
</reference>
<feature type="compositionally biased region" description="Low complexity" evidence="1">
    <location>
        <begin position="96"/>
        <end position="109"/>
    </location>
</feature>
<proteinExistence type="predicted"/>
<organism evidence="3 4">
    <name type="scientific">Streptomyces triticiradicis</name>
    <dbReference type="NCBI Taxonomy" id="2651189"/>
    <lineage>
        <taxon>Bacteria</taxon>
        <taxon>Bacillati</taxon>
        <taxon>Actinomycetota</taxon>
        <taxon>Actinomycetes</taxon>
        <taxon>Kitasatosporales</taxon>
        <taxon>Streptomycetaceae</taxon>
        <taxon>Streptomyces</taxon>
    </lineage>
</organism>